<organism evidence="9 10">
    <name type="scientific">[Clostridium] leptum</name>
    <dbReference type="NCBI Taxonomy" id="1535"/>
    <lineage>
        <taxon>Bacteria</taxon>
        <taxon>Bacillati</taxon>
        <taxon>Bacillota</taxon>
        <taxon>Clostridia</taxon>
        <taxon>Eubacteriales</taxon>
        <taxon>Oscillospiraceae</taxon>
        <taxon>Oscillospiraceae incertae sedis</taxon>
    </lineage>
</organism>
<feature type="binding site" evidence="7">
    <location>
        <begin position="284"/>
        <end position="286"/>
    </location>
    <ligand>
        <name>ATP</name>
        <dbReference type="ChEBI" id="CHEBI:30616"/>
    </ligand>
</feature>
<evidence type="ECO:0000256" key="7">
    <source>
        <dbReference type="HAMAP-Rule" id="MF_00020"/>
    </source>
</evidence>
<feature type="binding site" evidence="7">
    <location>
        <begin position="332"/>
        <end position="336"/>
    </location>
    <ligand>
        <name>ATP</name>
        <dbReference type="ChEBI" id="CHEBI:30616"/>
    </ligand>
</feature>
<name>A0A412AV71_9FIRM</name>
<feature type="binding site" evidence="7">
    <location>
        <position position="387"/>
    </location>
    <ligand>
        <name>Mg(2+)</name>
        <dbReference type="ChEBI" id="CHEBI:18420"/>
    </ligand>
</feature>
<comment type="pathway">
    <text evidence="7">Metabolic intermediate biosynthesis; acetyl-CoA biosynthesis; acetyl-CoA from acetate: step 1/2.</text>
</comment>
<evidence type="ECO:0000256" key="2">
    <source>
        <dbReference type="ARBA" id="ARBA00022490"/>
    </source>
</evidence>
<accession>A0A412AV71</accession>
<dbReference type="Gene3D" id="3.30.420.40">
    <property type="match status" value="2"/>
</dbReference>
<feature type="binding site" evidence="7">
    <location>
        <position position="7"/>
    </location>
    <ligand>
        <name>Mg(2+)</name>
        <dbReference type="ChEBI" id="CHEBI:18420"/>
    </ligand>
</feature>
<proteinExistence type="inferred from homology"/>
<dbReference type="PANTHER" id="PTHR21060:SF15">
    <property type="entry name" value="ACETATE KINASE-RELATED"/>
    <property type="match status" value="1"/>
</dbReference>
<evidence type="ECO:0000256" key="1">
    <source>
        <dbReference type="ARBA" id="ARBA00008748"/>
    </source>
</evidence>
<evidence type="ECO:0000256" key="5">
    <source>
        <dbReference type="ARBA" id="ARBA00022777"/>
    </source>
</evidence>
<comment type="catalytic activity">
    <reaction evidence="7">
        <text>acetate + ATP = acetyl phosphate + ADP</text>
        <dbReference type="Rhea" id="RHEA:11352"/>
        <dbReference type="ChEBI" id="CHEBI:22191"/>
        <dbReference type="ChEBI" id="CHEBI:30089"/>
        <dbReference type="ChEBI" id="CHEBI:30616"/>
        <dbReference type="ChEBI" id="CHEBI:456216"/>
        <dbReference type="EC" id="2.7.2.1"/>
    </reaction>
</comment>
<dbReference type="PROSITE" id="PS01075">
    <property type="entry name" value="ACETATE_KINASE_1"/>
    <property type="match status" value="1"/>
</dbReference>
<dbReference type="InterPro" id="IPR023865">
    <property type="entry name" value="Aliphatic_acid_kinase_CS"/>
</dbReference>
<dbReference type="GO" id="GO:0005737">
    <property type="term" value="C:cytoplasm"/>
    <property type="evidence" value="ECO:0007669"/>
    <property type="project" value="UniProtKB-SubCell"/>
</dbReference>
<dbReference type="CDD" id="cd24010">
    <property type="entry name" value="ASKHA_NBD_AcK_PK"/>
    <property type="match status" value="1"/>
</dbReference>
<feature type="binding site" evidence="7">
    <location>
        <position position="14"/>
    </location>
    <ligand>
        <name>ATP</name>
        <dbReference type="ChEBI" id="CHEBI:30616"/>
    </ligand>
</feature>
<reference evidence="9 10" key="1">
    <citation type="submission" date="2018-08" db="EMBL/GenBank/DDBJ databases">
        <title>A genome reference for cultivated species of the human gut microbiota.</title>
        <authorList>
            <person name="Zou Y."/>
            <person name="Xue W."/>
            <person name="Luo G."/>
        </authorList>
    </citation>
    <scope>NUCLEOTIDE SEQUENCE [LARGE SCALE GENOMIC DNA]</scope>
    <source>
        <strain evidence="9 10">AF28-26</strain>
    </source>
</reference>
<comment type="cofactor">
    <cofactor evidence="7">
        <name>Mg(2+)</name>
        <dbReference type="ChEBI" id="CHEBI:18420"/>
    </cofactor>
    <cofactor evidence="7">
        <name>Mn(2+)</name>
        <dbReference type="ChEBI" id="CHEBI:29035"/>
    </cofactor>
    <text evidence="7">Mg(2+). Can also accept Mn(2+).</text>
</comment>
<comment type="subcellular location">
    <subcellularLocation>
        <location evidence="7">Cytoplasm</location>
    </subcellularLocation>
</comment>
<dbReference type="NCBIfam" id="TIGR00016">
    <property type="entry name" value="ackA"/>
    <property type="match status" value="1"/>
</dbReference>
<feature type="site" description="Transition state stabilizer" evidence="7">
    <location>
        <position position="242"/>
    </location>
</feature>
<dbReference type="EC" id="2.7.2.1" evidence="7"/>
<dbReference type="GO" id="GO:0005524">
    <property type="term" value="F:ATP binding"/>
    <property type="evidence" value="ECO:0007669"/>
    <property type="project" value="UniProtKB-KW"/>
</dbReference>
<dbReference type="GO" id="GO:0006085">
    <property type="term" value="P:acetyl-CoA biosynthetic process"/>
    <property type="evidence" value="ECO:0007669"/>
    <property type="project" value="UniProtKB-UniRule"/>
</dbReference>
<evidence type="ECO:0000313" key="10">
    <source>
        <dbReference type="Proteomes" id="UP000284751"/>
    </source>
</evidence>
<dbReference type="UniPathway" id="UPA00340">
    <property type="reaction ID" value="UER00458"/>
</dbReference>
<dbReference type="HAMAP" id="MF_00020">
    <property type="entry name" value="Acetate_kinase"/>
    <property type="match status" value="1"/>
</dbReference>
<comment type="subunit">
    <text evidence="7">Homodimer.</text>
</comment>
<feature type="binding site" evidence="7">
    <location>
        <begin position="209"/>
        <end position="213"/>
    </location>
    <ligand>
        <name>ATP</name>
        <dbReference type="ChEBI" id="CHEBI:30616"/>
    </ligand>
</feature>
<dbReference type="InterPro" id="IPR004372">
    <property type="entry name" value="Ac/propionate_kinase"/>
</dbReference>
<evidence type="ECO:0000256" key="4">
    <source>
        <dbReference type="ARBA" id="ARBA00022741"/>
    </source>
</evidence>
<evidence type="ECO:0000256" key="8">
    <source>
        <dbReference type="RuleBase" id="RU003835"/>
    </source>
</evidence>
<comment type="caution">
    <text evidence="9">The sequence shown here is derived from an EMBL/GenBank/DDBJ whole genome shotgun (WGS) entry which is preliminary data.</text>
</comment>
<dbReference type="InterPro" id="IPR000890">
    <property type="entry name" value="Aliphatic_acid_kin_short-chain"/>
</dbReference>
<dbReference type="PANTHER" id="PTHR21060">
    <property type="entry name" value="ACETATE KINASE"/>
    <property type="match status" value="1"/>
</dbReference>
<dbReference type="PRINTS" id="PR00471">
    <property type="entry name" value="ACETATEKNASE"/>
</dbReference>
<keyword evidence="2 7" id="KW-0963">Cytoplasm</keyword>
<feature type="site" description="Transition state stabilizer" evidence="7">
    <location>
        <position position="181"/>
    </location>
</feature>
<keyword evidence="7" id="KW-0479">Metal-binding</keyword>
<dbReference type="EMBL" id="QRTC01000055">
    <property type="protein sequence ID" value="RGQ36304.1"/>
    <property type="molecule type" value="Genomic_DNA"/>
</dbReference>
<sequence length="402" mass="43987">MKILVINAGSSSLKYQLIDMDDESVLAKGNCERIGMEDGIFTHKTNDGREKHVTVSMPDHTAAFTQVKNALIDPEVGVLKSLDEVSAVGHRIVQGGALFSKSVLVDDKVIEGIESLIPLAPLHNKAHVQGIRACIEVFGKSVPEVVVFDTAFHSTMPPKAYMYPIPYEYYEKYAVRRYGFHGTSHRYVSHRCAELMGQDLKDLKMITCHLGNGSSISAIQDGKVIDTSMGLTPLDGFMMGSRTGTLDPSVVTFVMEKENITPHDMSEMLNKKSGMLGISGVSSDDRDVTKAAREGNSRAILAHEMLEYEITKFIGAYAAALNGCDVIVFTAGLGENQAHHRQVIGDGLTYLGVKIDPQLNEEMIRGKEGLISTPDSKVKVYVIPTNEELVIARDTKEIVEAL</sequence>
<feature type="active site" description="Proton donor/acceptor" evidence="7">
    <location>
        <position position="149"/>
    </location>
</feature>
<keyword evidence="7" id="KW-0460">Magnesium</keyword>
<dbReference type="Proteomes" id="UP000284751">
    <property type="component" value="Unassembled WGS sequence"/>
</dbReference>
<dbReference type="SUPFAM" id="SSF53067">
    <property type="entry name" value="Actin-like ATPase domain"/>
    <property type="match status" value="2"/>
</dbReference>
<evidence type="ECO:0000313" key="9">
    <source>
        <dbReference type="EMBL" id="RGQ36304.1"/>
    </source>
</evidence>
<dbReference type="GO" id="GO:0000287">
    <property type="term" value="F:magnesium ion binding"/>
    <property type="evidence" value="ECO:0007669"/>
    <property type="project" value="UniProtKB-UniRule"/>
</dbReference>
<gene>
    <name evidence="7" type="primary">ackA</name>
    <name evidence="9" type="ORF">DWY99_11710</name>
</gene>
<feature type="binding site" evidence="7">
    <location>
        <position position="91"/>
    </location>
    <ligand>
        <name>substrate</name>
    </ligand>
</feature>
<comment type="similarity">
    <text evidence="1 7 8">Belongs to the acetokinase family.</text>
</comment>
<dbReference type="InterPro" id="IPR043129">
    <property type="entry name" value="ATPase_NBD"/>
</dbReference>
<protein>
    <recommendedName>
        <fullName evidence="7">Acetate kinase</fullName>
        <ecNumber evidence="7">2.7.2.1</ecNumber>
    </recommendedName>
    <alternativeName>
        <fullName evidence="7">Acetokinase</fullName>
    </alternativeName>
</protein>
<evidence type="ECO:0000256" key="6">
    <source>
        <dbReference type="ARBA" id="ARBA00022840"/>
    </source>
</evidence>
<keyword evidence="4 7" id="KW-0547">Nucleotide-binding</keyword>
<dbReference type="Pfam" id="PF00871">
    <property type="entry name" value="Acetate_kinase"/>
    <property type="match status" value="1"/>
</dbReference>
<dbReference type="GO" id="GO:0006083">
    <property type="term" value="P:acetate metabolic process"/>
    <property type="evidence" value="ECO:0007669"/>
    <property type="project" value="TreeGrafter"/>
</dbReference>
<dbReference type="PROSITE" id="PS01076">
    <property type="entry name" value="ACETATE_KINASE_2"/>
    <property type="match status" value="1"/>
</dbReference>
<dbReference type="PIRSF" id="PIRSF000722">
    <property type="entry name" value="Acetate_prop_kin"/>
    <property type="match status" value="1"/>
</dbReference>
<keyword evidence="3 7" id="KW-0808">Transferase</keyword>
<keyword evidence="6 7" id="KW-0067">ATP-binding</keyword>
<dbReference type="AlphaFoldDB" id="A0A412AV71"/>
<dbReference type="GO" id="GO:0008776">
    <property type="term" value="F:acetate kinase activity"/>
    <property type="evidence" value="ECO:0007669"/>
    <property type="project" value="UniProtKB-UniRule"/>
</dbReference>
<comment type="function">
    <text evidence="7">Catalyzes the formation of acetyl phosphate from acetate and ATP. Can also catalyze the reverse reaction.</text>
</comment>
<keyword evidence="5 7" id="KW-0418">Kinase</keyword>
<evidence type="ECO:0000256" key="3">
    <source>
        <dbReference type="ARBA" id="ARBA00022679"/>
    </source>
</evidence>